<keyword evidence="12" id="KW-0628">Postsynaptic cell membrane</keyword>
<dbReference type="SUPFAM" id="SSF81324">
    <property type="entry name" value="Voltage-gated potassium channels"/>
    <property type="match status" value="1"/>
</dbReference>
<evidence type="ECO:0000256" key="13">
    <source>
        <dbReference type="ARBA" id="ARBA00023286"/>
    </source>
</evidence>
<dbReference type="GO" id="GO:0045211">
    <property type="term" value="C:postsynaptic membrane"/>
    <property type="evidence" value="ECO:0007669"/>
    <property type="project" value="UniProtKB-SubCell"/>
</dbReference>
<evidence type="ECO:0000313" key="23">
    <source>
        <dbReference type="Proteomes" id="UP000747542"/>
    </source>
</evidence>
<evidence type="ECO:0000256" key="2">
    <source>
        <dbReference type="ARBA" id="ARBA00022448"/>
    </source>
</evidence>
<keyword evidence="5" id="KW-0732">Signal</keyword>
<dbReference type="InterPro" id="IPR001508">
    <property type="entry name" value="Iono_Glu_rcpt_met"/>
</dbReference>
<feature type="binding site" evidence="16">
    <location>
        <position position="293"/>
    </location>
    <ligand>
        <name>L-glutamate</name>
        <dbReference type="ChEBI" id="CHEBI:29985"/>
    </ligand>
</feature>
<dbReference type="AlphaFoldDB" id="A0A8J5JKH7"/>
<gene>
    <name evidence="22" type="primary">Grik2-L14</name>
    <name evidence="22" type="ORF">Hamer_G021325</name>
</gene>
<evidence type="ECO:0000256" key="14">
    <source>
        <dbReference type="ARBA" id="ARBA00023303"/>
    </source>
</evidence>
<dbReference type="FunFam" id="3.40.190.10:FF:000024">
    <property type="entry name" value="Glutamate receptor, ionotropic, delta 1"/>
    <property type="match status" value="1"/>
</dbReference>
<keyword evidence="10 22" id="KW-0675">Receptor</keyword>
<dbReference type="GO" id="GO:0015276">
    <property type="term" value="F:ligand-gated monoatomic ion channel activity"/>
    <property type="evidence" value="ECO:0007669"/>
    <property type="project" value="InterPro"/>
</dbReference>
<proteinExistence type="inferred from homology"/>
<evidence type="ECO:0000256" key="8">
    <source>
        <dbReference type="ARBA" id="ARBA00023065"/>
    </source>
</evidence>
<evidence type="ECO:0000256" key="5">
    <source>
        <dbReference type="ARBA" id="ARBA00022729"/>
    </source>
</evidence>
<dbReference type="SMART" id="SM00918">
    <property type="entry name" value="Lig_chan-Glu_bd"/>
    <property type="match status" value="1"/>
</dbReference>
<evidence type="ECO:0000256" key="10">
    <source>
        <dbReference type="ARBA" id="ARBA00023170"/>
    </source>
</evidence>
<feature type="transmembrane region" description="Helical" evidence="19">
    <location>
        <begin position="118"/>
        <end position="137"/>
    </location>
</feature>
<sequence length="526" mass="59290">MLKHEDNLSGNARYEGFCIDMLKHISGMIGFQYQIRVSPSRTYGIQNPVTGEWNGIVRELQDSKADLAIGSMTINYARENVIDFTKPFMNVGISILFKVPTSQQTRLFSFMNPLAIEIWLYVLAAYILVSITMFIVARFSPYEWYNPHPCAQENDVVENQFSLSNSFWFTIGTLMQQGSDLNPKACSTRIVGGIWWFFTLIIISSYTANLAAFLTVERMITPIDDVEDLASQTEIAYGTQASGSTMTFFRDSKIETYQKMWRFMENKKPSVFVQSYDEGIRRVLEGNYAFLMESSMLDYYVQRNCNLTQIGGLLDSKSYGIATPMGSPWRDKISLAILELQEKGVIQVLYNRWWKNTGTTCNREDSNKESKASALGVDNIGGVFVVLLCGLAFAVLIAILEFCWNAKRNAQMDRQSLCAEMAEELCFAMRCRGSRQRPALRRQCSRCVPGAAYVPTGLEVLEVPHINGNGVGVPDRARAVDRWGGVDMEKSLTGTNDLRPRKSSLKSSLPLLAPPYDSKISQNFHS</sequence>
<evidence type="ECO:0000256" key="11">
    <source>
        <dbReference type="ARBA" id="ARBA00023180"/>
    </source>
</evidence>
<protein>
    <submittedName>
        <fullName evidence="22">Glutamate receptor ionotropic, kainate 2-like 14</fullName>
    </submittedName>
</protein>
<accession>A0A8J5JKH7</accession>
<feature type="site" description="Interaction with the cone snail toxin Con-ikot-ikot" evidence="17">
    <location>
        <position position="250"/>
    </location>
</feature>
<dbReference type="InterPro" id="IPR015683">
    <property type="entry name" value="Ionotropic_Glu_rcpt"/>
</dbReference>
<comment type="subcellular location">
    <subcellularLocation>
        <location evidence="15">Postsynaptic cell membrane</location>
        <topology evidence="15">Multi-pass membrane protein</topology>
    </subcellularLocation>
</comment>
<evidence type="ECO:0000256" key="7">
    <source>
        <dbReference type="ARBA" id="ARBA00023018"/>
    </source>
</evidence>
<keyword evidence="23" id="KW-1185">Reference proteome</keyword>
<keyword evidence="18" id="KW-1015">Disulfide bond</keyword>
<evidence type="ECO:0000256" key="19">
    <source>
        <dbReference type="SAM" id="Phobius"/>
    </source>
</evidence>
<evidence type="ECO:0000256" key="12">
    <source>
        <dbReference type="ARBA" id="ARBA00023257"/>
    </source>
</evidence>
<evidence type="ECO:0000256" key="16">
    <source>
        <dbReference type="PIRSR" id="PIRSR601508-1"/>
    </source>
</evidence>
<keyword evidence="2" id="KW-0813">Transport</keyword>
<dbReference type="Gene3D" id="1.10.287.70">
    <property type="match status" value="1"/>
</dbReference>
<feature type="binding site" evidence="16">
    <location>
        <position position="73"/>
    </location>
    <ligand>
        <name>L-glutamate</name>
        <dbReference type="ChEBI" id="CHEBI:29985"/>
    </ligand>
</feature>
<dbReference type="PRINTS" id="PR00177">
    <property type="entry name" value="NMDARECEPTOR"/>
</dbReference>
<keyword evidence="3" id="KW-1003">Cell membrane</keyword>
<dbReference type="FunFam" id="3.40.190.10:FF:000167">
    <property type="entry name" value="Eye-enriched kainate receptor, isoform B"/>
    <property type="match status" value="1"/>
</dbReference>
<dbReference type="InterPro" id="IPR001320">
    <property type="entry name" value="Iontro_rcpt_C"/>
</dbReference>
<evidence type="ECO:0000256" key="1">
    <source>
        <dbReference type="ARBA" id="ARBA00008685"/>
    </source>
</evidence>
<dbReference type="PANTHER" id="PTHR18966">
    <property type="entry name" value="IONOTROPIC GLUTAMATE RECEPTOR"/>
    <property type="match status" value="1"/>
</dbReference>
<evidence type="ECO:0000256" key="6">
    <source>
        <dbReference type="ARBA" id="ARBA00022989"/>
    </source>
</evidence>
<feature type="domain" description="Ionotropic glutamate receptor C-terminal" evidence="20">
    <location>
        <begin position="1"/>
        <end position="356"/>
    </location>
</feature>
<dbReference type="SMART" id="SM00079">
    <property type="entry name" value="PBPe"/>
    <property type="match status" value="1"/>
</dbReference>
<dbReference type="Pfam" id="PF00060">
    <property type="entry name" value="Lig_chan"/>
    <property type="match status" value="1"/>
</dbReference>
<evidence type="ECO:0000259" key="21">
    <source>
        <dbReference type="SMART" id="SM00918"/>
    </source>
</evidence>
<dbReference type="InterPro" id="IPR019594">
    <property type="entry name" value="Glu/Gly-bd"/>
</dbReference>
<comment type="similarity">
    <text evidence="1">Belongs to the glutamate-gated ion channel (TC 1.A.10.1) family.</text>
</comment>
<keyword evidence="4 19" id="KW-0812">Transmembrane</keyword>
<organism evidence="22 23">
    <name type="scientific">Homarus americanus</name>
    <name type="common">American lobster</name>
    <dbReference type="NCBI Taxonomy" id="6706"/>
    <lineage>
        <taxon>Eukaryota</taxon>
        <taxon>Metazoa</taxon>
        <taxon>Ecdysozoa</taxon>
        <taxon>Arthropoda</taxon>
        <taxon>Crustacea</taxon>
        <taxon>Multicrustacea</taxon>
        <taxon>Malacostraca</taxon>
        <taxon>Eumalacostraca</taxon>
        <taxon>Eucarida</taxon>
        <taxon>Decapoda</taxon>
        <taxon>Pleocyemata</taxon>
        <taxon>Astacidea</taxon>
        <taxon>Nephropoidea</taxon>
        <taxon>Nephropidae</taxon>
        <taxon>Homarus</taxon>
    </lineage>
</organism>
<keyword evidence="6 19" id="KW-1133">Transmembrane helix</keyword>
<dbReference type="FunFam" id="1.10.287.70:FF:000010">
    <property type="entry name" value="Putative glutamate receptor ionotropic kainate 1"/>
    <property type="match status" value="1"/>
</dbReference>
<dbReference type="EMBL" id="JAHLQT010040102">
    <property type="protein sequence ID" value="KAG7156088.1"/>
    <property type="molecule type" value="Genomic_DNA"/>
</dbReference>
<evidence type="ECO:0000256" key="15">
    <source>
        <dbReference type="ARBA" id="ARBA00034104"/>
    </source>
</evidence>
<feature type="transmembrane region" description="Helical" evidence="19">
    <location>
        <begin position="380"/>
        <end position="404"/>
    </location>
</feature>
<keyword evidence="13" id="KW-1071">Ligand-gated ion channel</keyword>
<dbReference type="Pfam" id="PF10613">
    <property type="entry name" value="Lig_chan-Glu_bd"/>
    <property type="match status" value="1"/>
</dbReference>
<dbReference type="Proteomes" id="UP000747542">
    <property type="component" value="Unassembled WGS sequence"/>
</dbReference>
<feature type="transmembrane region" description="Helical" evidence="19">
    <location>
        <begin position="194"/>
        <end position="214"/>
    </location>
</feature>
<keyword evidence="14" id="KW-0407">Ion channel</keyword>
<keyword evidence="7" id="KW-0770">Synapse</keyword>
<feature type="domain" description="Ionotropic glutamate receptor L-glutamate and glycine-binding" evidence="21">
    <location>
        <begin position="1"/>
        <end position="62"/>
    </location>
</feature>
<dbReference type="GO" id="GO:0038023">
    <property type="term" value="F:signaling receptor activity"/>
    <property type="evidence" value="ECO:0007669"/>
    <property type="project" value="InterPro"/>
</dbReference>
<dbReference type="FunFam" id="3.40.190.10:FF:000060">
    <property type="entry name" value="Glutamate receptor ionotropic, kainate 1"/>
    <property type="match status" value="1"/>
</dbReference>
<name>A0A8J5JKH7_HOMAM</name>
<evidence type="ECO:0000256" key="4">
    <source>
        <dbReference type="ARBA" id="ARBA00022692"/>
    </source>
</evidence>
<dbReference type="SUPFAM" id="SSF53850">
    <property type="entry name" value="Periplasmic binding protein-like II"/>
    <property type="match status" value="1"/>
</dbReference>
<feature type="site" description="Crucial to convey clamshell closure to channel opening" evidence="17">
    <location>
        <position position="223"/>
    </location>
</feature>
<keyword evidence="9 19" id="KW-0472">Membrane</keyword>
<keyword evidence="11" id="KW-0325">Glycoprotein</keyword>
<evidence type="ECO:0000256" key="9">
    <source>
        <dbReference type="ARBA" id="ARBA00023136"/>
    </source>
</evidence>
<feature type="binding site" evidence="16">
    <location>
        <position position="244"/>
    </location>
    <ligand>
        <name>L-glutamate</name>
        <dbReference type="ChEBI" id="CHEBI:29985"/>
    </ligand>
</feature>
<evidence type="ECO:0000256" key="18">
    <source>
        <dbReference type="PIRSR" id="PIRSR601508-3"/>
    </source>
</evidence>
<dbReference type="Gene3D" id="3.40.190.10">
    <property type="entry name" value="Periplasmic binding protein-like II"/>
    <property type="match status" value="1"/>
</dbReference>
<feature type="binding site" evidence="16">
    <location>
        <position position="78"/>
    </location>
    <ligand>
        <name>L-glutamate</name>
        <dbReference type="ChEBI" id="CHEBI:29985"/>
    </ligand>
</feature>
<feature type="binding site" evidence="16">
    <location>
        <position position="245"/>
    </location>
    <ligand>
        <name>L-glutamate</name>
        <dbReference type="ChEBI" id="CHEBI:29985"/>
    </ligand>
</feature>
<evidence type="ECO:0000313" key="22">
    <source>
        <dbReference type="EMBL" id="KAG7156088.1"/>
    </source>
</evidence>
<feature type="disulfide bond" evidence="18">
    <location>
        <begin position="305"/>
        <end position="361"/>
    </location>
</feature>
<keyword evidence="8" id="KW-0406">Ion transport</keyword>
<evidence type="ECO:0000256" key="17">
    <source>
        <dbReference type="PIRSR" id="PIRSR601508-2"/>
    </source>
</evidence>
<reference evidence="22" key="1">
    <citation type="journal article" date="2021" name="Sci. Adv.">
        <title>The American lobster genome reveals insights on longevity, neural, and immune adaptations.</title>
        <authorList>
            <person name="Polinski J.M."/>
            <person name="Zimin A.V."/>
            <person name="Clark K.F."/>
            <person name="Kohn A.B."/>
            <person name="Sadowski N."/>
            <person name="Timp W."/>
            <person name="Ptitsyn A."/>
            <person name="Khanna P."/>
            <person name="Romanova D.Y."/>
            <person name="Williams P."/>
            <person name="Greenwood S.J."/>
            <person name="Moroz L.L."/>
            <person name="Walt D.R."/>
            <person name="Bodnar A.G."/>
        </authorList>
    </citation>
    <scope>NUCLEOTIDE SEQUENCE</scope>
    <source>
        <strain evidence="22">GMGI-L3</strain>
    </source>
</reference>
<comment type="caution">
    <text evidence="22">The sequence shown here is derived from an EMBL/GenBank/DDBJ whole genome shotgun (WGS) entry which is preliminary data.</text>
</comment>
<evidence type="ECO:0000259" key="20">
    <source>
        <dbReference type="SMART" id="SM00079"/>
    </source>
</evidence>
<evidence type="ECO:0000256" key="3">
    <source>
        <dbReference type="ARBA" id="ARBA00022475"/>
    </source>
</evidence>